<protein>
    <submittedName>
        <fullName evidence="2">Uncharacterized protein</fullName>
    </submittedName>
</protein>
<name>A0A540L618_MALBA</name>
<dbReference type="Pfam" id="PF14223">
    <property type="entry name" value="Retrotran_gag_2"/>
    <property type="match status" value="1"/>
</dbReference>
<reference evidence="2 3" key="1">
    <citation type="journal article" date="2019" name="G3 (Bethesda)">
        <title>Sequencing of a Wild Apple (Malus baccata) Genome Unravels the Differences Between Cultivated and Wild Apple Species Regarding Disease Resistance and Cold Tolerance.</title>
        <authorList>
            <person name="Chen X."/>
        </authorList>
    </citation>
    <scope>NUCLEOTIDE SEQUENCE [LARGE SCALE GENOMIC DNA]</scope>
    <source>
        <strain evidence="3">cv. Shandingzi</strain>
        <tissue evidence="2">Leaves</tissue>
    </source>
</reference>
<dbReference type="AlphaFoldDB" id="A0A540L618"/>
<proteinExistence type="predicted"/>
<organism evidence="2 3">
    <name type="scientific">Malus baccata</name>
    <name type="common">Siberian crab apple</name>
    <name type="synonym">Pyrus baccata</name>
    <dbReference type="NCBI Taxonomy" id="106549"/>
    <lineage>
        <taxon>Eukaryota</taxon>
        <taxon>Viridiplantae</taxon>
        <taxon>Streptophyta</taxon>
        <taxon>Embryophyta</taxon>
        <taxon>Tracheophyta</taxon>
        <taxon>Spermatophyta</taxon>
        <taxon>Magnoliopsida</taxon>
        <taxon>eudicotyledons</taxon>
        <taxon>Gunneridae</taxon>
        <taxon>Pentapetalae</taxon>
        <taxon>rosids</taxon>
        <taxon>fabids</taxon>
        <taxon>Rosales</taxon>
        <taxon>Rosaceae</taxon>
        <taxon>Amygdaloideae</taxon>
        <taxon>Maleae</taxon>
        <taxon>Malus</taxon>
    </lineage>
</organism>
<accession>A0A540L618</accession>
<comment type="caution">
    <text evidence="2">The sequence shown here is derived from an EMBL/GenBank/DDBJ whole genome shotgun (WGS) entry which is preliminary data.</text>
</comment>
<evidence type="ECO:0000313" key="2">
    <source>
        <dbReference type="EMBL" id="TQD81702.1"/>
    </source>
</evidence>
<evidence type="ECO:0000256" key="1">
    <source>
        <dbReference type="SAM" id="MobiDB-lite"/>
    </source>
</evidence>
<feature type="compositionally biased region" description="Basic residues" evidence="1">
    <location>
        <begin position="96"/>
        <end position="106"/>
    </location>
</feature>
<sequence length="160" mass="17853">MVKGALVHQHVLKMIKLIEQLENLGTPLEGELAQDFILASLSDSFSQFVMNYNMNKMDSTLSELLNMLVTAEKTMKKENVVGIAAVAYNKPSSSKAKPKGKGKWKEKKSPTPKPQGGVRKKKANEPKGTCHHYGKEGHWKRNYRLYLATLKDKPQGDGAK</sequence>
<keyword evidence="3" id="KW-1185">Reference proteome</keyword>
<feature type="region of interest" description="Disordered" evidence="1">
    <location>
        <begin position="91"/>
        <end position="136"/>
    </location>
</feature>
<evidence type="ECO:0000313" key="3">
    <source>
        <dbReference type="Proteomes" id="UP000315295"/>
    </source>
</evidence>
<dbReference type="STRING" id="106549.A0A540L618"/>
<dbReference type="EMBL" id="VIEB01000755">
    <property type="protein sequence ID" value="TQD81702.1"/>
    <property type="molecule type" value="Genomic_DNA"/>
</dbReference>
<gene>
    <name evidence="2" type="ORF">C1H46_032754</name>
</gene>
<dbReference type="Proteomes" id="UP000315295">
    <property type="component" value="Unassembled WGS sequence"/>
</dbReference>